<dbReference type="RefSeq" id="WP_280842662.1">
    <property type="nucleotide sequence ID" value="NZ_JANCPR020000074.1"/>
</dbReference>
<accession>A0ABT7A9V3</accession>
<dbReference type="GO" id="GO:0004725">
    <property type="term" value="F:protein tyrosine phosphatase activity"/>
    <property type="evidence" value="ECO:0007669"/>
    <property type="project" value="UniProtKB-EC"/>
</dbReference>
<dbReference type="PANTHER" id="PTHR31126">
    <property type="entry name" value="TYROSINE-PROTEIN PHOSPHATASE"/>
    <property type="match status" value="1"/>
</dbReference>
<protein>
    <submittedName>
        <fullName evidence="3">Tyrosine-protein phosphatase</fullName>
        <ecNumber evidence="3">3.1.3.48</ecNumber>
    </submittedName>
</protein>
<feature type="region of interest" description="Disordered" evidence="2">
    <location>
        <begin position="37"/>
        <end position="56"/>
    </location>
</feature>
<organism evidence="3 4">
    <name type="scientific">Streptomyces iconiensis</name>
    <dbReference type="NCBI Taxonomy" id="1384038"/>
    <lineage>
        <taxon>Bacteria</taxon>
        <taxon>Bacillati</taxon>
        <taxon>Actinomycetota</taxon>
        <taxon>Actinomycetes</taxon>
        <taxon>Kitasatosporales</taxon>
        <taxon>Streptomycetaceae</taxon>
        <taxon>Streptomyces</taxon>
    </lineage>
</organism>
<evidence type="ECO:0000313" key="4">
    <source>
        <dbReference type="Proteomes" id="UP001214441"/>
    </source>
</evidence>
<dbReference type="Pfam" id="PF13350">
    <property type="entry name" value="Y_phosphatase3"/>
    <property type="match status" value="1"/>
</dbReference>
<dbReference type="InterPro" id="IPR026893">
    <property type="entry name" value="Tyr/Ser_Pase_IphP-type"/>
</dbReference>
<proteinExistence type="inferred from homology"/>
<reference evidence="3 4" key="1">
    <citation type="submission" date="2023-05" db="EMBL/GenBank/DDBJ databases">
        <title>Streptantibioticus silvisoli sp. nov., acidotolerant actinomycetes 1 from pine litter.</title>
        <authorList>
            <person name="Swiecimska M."/>
            <person name="Golinska P."/>
            <person name="Sangal V."/>
            <person name="Wachnowicz B."/>
            <person name="Goodfellow M."/>
        </authorList>
    </citation>
    <scope>NUCLEOTIDE SEQUENCE [LARGE SCALE GENOMIC DNA]</scope>
    <source>
        <strain evidence="3 4">DSM 42109</strain>
    </source>
</reference>
<feature type="compositionally biased region" description="Basic and acidic residues" evidence="2">
    <location>
        <begin position="37"/>
        <end position="47"/>
    </location>
</feature>
<evidence type="ECO:0000313" key="3">
    <source>
        <dbReference type="EMBL" id="MDJ1138111.1"/>
    </source>
</evidence>
<keyword evidence="4" id="KW-1185">Reference proteome</keyword>
<sequence>MAEGVVPFVSASVSDHRDGRYTVRWSAPGAERVRIYAEGGEGRKGGEEGAGGEGAGERVRQAVARGDGRGKVTVRVKGKVDRRWFRLVPDEGRELRLADRSLHLASAPNFRDAGGHRTADGRWVRMGKVYRSAGLDRLTAADRDRLKRLGIAPVLDLRATSEAKRQPDVLHKDADLRRLNVLGDGRTIANTPPTSARHARSLMLGSYRDFVTERTGRDAYRRLFADVTRPSGEAALYHCTAGKDRTGWASAALLTALGVPRSTVTRDYLASSAYLTGYNEQALHHLPASQHGAYKPMLAVRKEYLDSAFAAVRAEYGSFDGYLKKGLKLGAGQLAALRDELLVGKAAEPAGS</sequence>
<comment type="caution">
    <text evidence="3">The sequence shown here is derived from an EMBL/GenBank/DDBJ whole genome shotgun (WGS) entry which is preliminary data.</text>
</comment>
<dbReference type="PANTHER" id="PTHR31126:SF1">
    <property type="entry name" value="TYROSINE SPECIFIC PROTEIN PHOSPHATASES DOMAIN-CONTAINING PROTEIN"/>
    <property type="match status" value="1"/>
</dbReference>
<comment type="similarity">
    <text evidence="1">Belongs to the protein-tyrosine phosphatase family.</text>
</comment>
<keyword evidence="3" id="KW-0378">Hydrolase</keyword>
<dbReference type="EMBL" id="JANCPR020000074">
    <property type="protein sequence ID" value="MDJ1138111.1"/>
    <property type="molecule type" value="Genomic_DNA"/>
</dbReference>
<dbReference type="Gene3D" id="3.90.190.10">
    <property type="entry name" value="Protein tyrosine phosphatase superfamily"/>
    <property type="match status" value="1"/>
</dbReference>
<dbReference type="EC" id="3.1.3.48" evidence="3"/>
<dbReference type="SUPFAM" id="SSF52799">
    <property type="entry name" value="(Phosphotyrosine protein) phosphatases II"/>
    <property type="match status" value="1"/>
</dbReference>
<dbReference type="InterPro" id="IPR029021">
    <property type="entry name" value="Prot-tyrosine_phosphatase-like"/>
</dbReference>
<gene>
    <name evidence="3" type="ORF">NMN56_040370</name>
</gene>
<evidence type="ECO:0000256" key="1">
    <source>
        <dbReference type="ARBA" id="ARBA00009580"/>
    </source>
</evidence>
<dbReference type="Proteomes" id="UP001214441">
    <property type="component" value="Unassembled WGS sequence"/>
</dbReference>
<evidence type="ECO:0000256" key="2">
    <source>
        <dbReference type="SAM" id="MobiDB-lite"/>
    </source>
</evidence>
<name>A0ABT7A9V3_9ACTN</name>